<evidence type="ECO:0000313" key="5">
    <source>
        <dbReference type="EMBL" id="MCZ0862132.1"/>
    </source>
</evidence>
<keyword evidence="6" id="KW-1185">Reference proteome</keyword>
<dbReference type="SUPFAM" id="SSF53335">
    <property type="entry name" value="S-adenosyl-L-methionine-dependent methyltransferases"/>
    <property type="match status" value="1"/>
</dbReference>
<dbReference type="InterPro" id="IPR029063">
    <property type="entry name" value="SAM-dependent_MTases_sf"/>
</dbReference>
<dbReference type="Pfam" id="PF02475">
    <property type="entry name" value="TRM5-TYW2_MTfase"/>
    <property type="match status" value="1"/>
</dbReference>
<protein>
    <submittedName>
        <fullName evidence="5">SAM-dependent methyltransferase</fullName>
    </submittedName>
</protein>
<dbReference type="PANTHER" id="PTHR23245">
    <property type="entry name" value="TRNA METHYLTRANSFERASE"/>
    <property type="match status" value="1"/>
</dbReference>
<keyword evidence="5" id="KW-0489">Methyltransferase</keyword>
<organism evidence="5 6">
    <name type="scientific">Methanocorpusculum vombati</name>
    <dbReference type="NCBI Taxonomy" id="3002864"/>
    <lineage>
        <taxon>Archaea</taxon>
        <taxon>Methanobacteriati</taxon>
        <taxon>Methanobacteriota</taxon>
        <taxon>Stenosarchaea group</taxon>
        <taxon>Methanomicrobia</taxon>
        <taxon>Methanomicrobiales</taxon>
        <taxon>Methanocorpusculaceae</taxon>
        <taxon>Methanocorpusculum</taxon>
    </lineage>
</organism>
<accession>A0ABT4IK61</accession>
<sequence>MKVRRIPKNQLPECRSEPWVDQTRRPYCCGEDAYLPVRAGFPYDLDLPERQPYTGPGYQRLGDTLLLHGDAPTADALTTLIDWEHPACILHLNHHDGVMRLPDVTVLFGTPHDVTFRETGITYTLNPAKVMFSQGNRLEKQRIRNLIRPGEQVADMFAGIGYFTLSAAVAGAVVHAMEINPDSCGYLRRNAEANGVADTVTIDCGDCRTHLAGPYDRILMGHFDAPDFLSAALAHAKSGTVLHVHGLGDRTGDLTDTLQGAGFRYSLSEHKVKKYASRTWHCVWDIELR</sequence>
<comment type="caution">
    <text evidence="5">The sequence shown here is derived from an EMBL/GenBank/DDBJ whole genome shotgun (WGS) entry which is preliminary data.</text>
</comment>
<dbReference type="PROSITE" id="PS51684">
    <property type="entry name" value="SAM_MT_TRM5_TYW2"/>
    <property type="match status" value="1"/>
</dbReference>
<evidence type="ECO:0000256" key="3">
    <source>
        <dbReference type="ARBA" id="ARBA00022694"/>
    </source>
</evidence>
<dbReference type="Proteomes" id="UP001141336">
    <property type="component" value="Unassembled WGS sequence"/>
</dbReference>
<name>A0ABT4IK61_9EURY</name>
<dbReference type="GO" id="GO:0032259">
    <property type="term" value="P:methylation"/>
    <property type="evidence" value="ECO:0007669"/>
    <property type="project" value="UniProtKB-KW"/>
</dbReference>
<feature type="domain" description="SAM-dependent methyltransferase TRM5/TYW2-type" evidence="4">
    <location>
        <begin position="36"/>
        <end position="289"/>
    </location>
</feature>
<keyword evidence="1" id="KW-0808">Transferase</keyword>
<dbReference type="GO" id="GO:0008168">
    <property type="term" value="F:methyltransferase activity"/>
    <property type="evidence" value="ECO:0007669"/>
    <property type="project" value="UniProtKB-KW"/>
</dbReference>
<dbReference type="RefSeq" id="WP_268922348.1">
    <property type="nucleotide sequence ID" value="NZ_JAPTGC010000003.1"/>
</dbReference>
<evidence type="ECO:0000256" key="1">
    <source>
        <dbReference type="ARBA" id="ARBA00022679"/>
    </source>
</evidence>
<reference evidence="5" key="1">
    <citation type="submission" date="2022-12" db="EMBL/GenBank/DDBJ databases">
        <title>Isolation and characterisation of novel Methanocorpusculum spp. from native Australian herbivores indicates the genus is ancestrally host-associated.</title>
        <authorList>
            <person name="Volmer J.G."/>
            <person name="Soo R.M."/>
            <person name="Evans P.N."/>
            <person name="Hoedt E.C."/>
            <person name="Astorga Alsina A.L."/>
            <person name="Woodcroft B.J."/>
            <person name="Tyson G.W."/>
            <person name="Hugenholtz P."/>
            <person name="Morrison M."/>
        </authorList>
    </citation>
    <scope>NUCLEOTIDE SEQUENCE</scope>
    <source>
        <strain evidence="5">CW153</strain>
    </source>
</reference>
<dbReference type="EMBL" id="JAPTGC010000003">
    <property type="protein sequence ID" value="MCZ0862132.1"/>
    <property type="molecule type" value="Genomic_DNA"/>
</dbReference>
<dbReference type="InterPro" id="IPR030382">
    <property type="entry name" value="MeTrfase_TRM5/TYW2"/>
</dbReference>
<proteinExistence type="predicted"/>
<evidence type="ECO:0000259" key="4">
    <source>
        <dbReference type="PROSITE" id="PS51684"/>
    </source>
</evidence>
<gene>
    <name evidence="5" type="ORF">O0S09_02535</name>
</gene>
<dbReference type="CDD" id="cd02440">
    <property type="entry name" value="AdoMet_MTases"/>
    <property type="match status" value="1"/>
</dbReference>
<evidence type="ECO:0000313" key="6">
    <source>
        <dbReference type="Proteomes" id="UP001141336"/>
    </source>
</evidence>
<dbReference type="InterPro" id="IPR056743">
    <property type="entry name" value="TRM5-TYW2-like_MTfase"/>
</dbReference>
<evidence type="ECO:0000256" key="2">
    <source>
        <dbReference type="ARBA" id="ARBA00022691"/>
    </source>
</evidence>
<dbReference type="Gene3D" id="3.40.50.150">
    <property type="entry name" value="Vaccinia Virus protein VP39"/>
    <property type="match status" value="1"/>
</dbReference>
<keyword evidence="2" id="KW-0949">S-adenosyl-L-methionine</keyword>
<keyword evidence="3" id="KW-0819">tRNA processing</keyword>